<dbReference type="Pfam" id="PF00155">
    <property type="entry name" value="Aminotran_1_2"/>
    <property type="match status" value="1"/>
</dbReference>
<organism evidence="8 9">
    <name type="scientific">Candidatus Corynebacterium faecigallinarum</name>
    <dbReference type="NCBI Taxonomy" id="2838528"/>
    <lineage>
        <taxon>Bacteria</taxon>
        <taxon>Bacillati</taxon>
        <taxon>Actinomycetota</taxon>
        <taxon>Actinomycetes</taxon>
        <taxon>Mycobacteriales</taxon>
        <taxon>Corynebacteriaceae</taxon>
        <taxon>Corynebacterium</taxon>
    </lineage>
</organism>
<dbReference type="PANTHER" id="PTHR46577:SF1">
    <property type="entry name" value="HTH-TYPE TRANSCRIPTIONAL REGULATORY PROTEIN GABR"/>
    <property type="match status" value="1"/>
</dbReference>
<keyword evidence="2" id="KW-0663">Pyridoxal phosphate</keyword>
<dbReference type="GO" id="GO:0003700">
    <property type="term" value="F:DNA-binding transcription factor activity"/>
    <property type="evidence" value="ECO:0007669"/>
    <property type="project" value="InterPro"/>
</dbReference>
<reference evidence="8" key="2">
    <citation type="submission" date="2021-04" db="EMBL/GenBank/DDBJ databases">
        <authorList>
            <person name="Gilroy R."/>
        </authorList>
    </citation>
    <scope>NUCLEOTIDE SEQUENCE</scope>
    <source>
        <strain evidence="8">ChiHjej13B12-4958</strain>
    </source>
</reference>
<dbReference type="InterPro" id="IPR000524">
    <property type="entry name" value="Tscrpt_reg_HTH_GntR"/>
</dbReference>
<dbReference type="PANTHER" id="PTHR46577">
    <property type="entry name" value="HTH-TYPE TRANSCRIPTIONAL REGULATORY PROTEIN GABR"/>
    <property type="match status" value="1"/>
</dbReference>
<evidence type="ECO:0000256" key="6">
    <source>
        <dbReference type="SAM" id="MobiDB-lite"/>
    </source>
</evidence>
<evidence type="ECO:0000256" key="1">
    <source>
        <dbReference type="ARBA" id="ARBA00005384"/>
    </source>
</evidence>
<dbReference type="SUPFAM" id="SSF46785">
    <property type="entry name" value="Winged helix' DNA-binding domain"/>
    <property type="match status" value="1"/>
</dbReference>
<name>A0A9D2QG96_9CORY</name>
<dbReference type="Proteomes" id="UP000823858">
    <property type="component" value="Unassembled WGS sequence"/>
</dbReference>
<dbReference type="InterPro" id="IPR036390">
    <property type="entry name" value="WH_DNA-bd_sf"/>
</dbReference>
<keyword evidence="8" id="KW-0032">Aminotransferase</keyword>
<accession>A0A9D2QG96</accession>
<keyword evidence="4" id="KW-0238">DNA-binding</keyword>
<gene>
    <name evidence="8" type="ORF">H9751_08340</name>
</gene>
<dbReference type="InterPro" id="IPR004839">
    <property type="entry name" value="Aminotransferase_I/II_large"/>
</dbReference>
<evidence type="ECO:0000259" key="7">
    <source>
        <dbReference type="PROSITE" id="PS50949"/>
    </source>
</evidence>
<dbReference type="PROSITE" id="PS50949">
    <property type="entry name" value="HTH_GNTR"/>
    <property type="match status" value="1"/>
</dbReference>
<dbReference type="Gene3D" id="3.40.640.10">
    <property type="entry name" value="Type I PLP-dependent aspartate aminotransferase-like (Major domain)"/>
    <property type="match status" value="1"/>
</dbReference>
<comment type="similarity">
    <text evidence="1">In the C-terminal section; belongs to the class-I pyridoxal-phosphate-dependent aminotransferase family.</text>
</comment>
<dbReference type="GO" id="GO:0030170">
    <property type="term" value="F:pyridoxal phosphate binding"/>
    <property type="evidence" value="ECO:0007669"/>
    <property type="project" value="InterPro"/>
</dbReference>
<keyword evidence="8" id="KW-0808">Transferase</keyword>
<dbReference type="GO" id="GO:0008483">
    <property type="term" value="F:transaminase activity"/>
    <property type="evidence" value="ECO:0007669"/>
    <property type="project" value="UniProtKB-KW"/>
</dbReference>
<dbReference type="Pfam" id="PF00392">
    <property type="entry name" value="GntR"/>
    <property type="match status" value="1"/>
</dbReference>
<dbReference type="InterPro" id="IPR051446">
    <property type="entry name" value="HTH_trans_reg/aminotransferase"/>
</dbReference>
<evidence type="ECO:0000256" key="3">
    <source>
        <dbReference type="ARBA" id="ARBA00023015"/>
    </source>
</evidence>
<evidence type="ECO:0000313" key="8">
    <source>
        <dbReference type="EMBL" id="HJC85538.1"/>
    </source>
</evidence>
<dbReference type="GO" id="GO:0003677">
    <property type="term" value="F:DNA binding"/>
    <property type="evidence" value="ECO:0007669"/>
    <property type="project" value="UniProtKB-KW"/>
</dbReference>
<dbReference type="Gene3D" id="1.10.10.10">
    <property type="entry name" value="Winged helix-like DNA-binding domain superfamily/Winged helix DNA-binding domain"/>
    <property type="match status" value="1"/>
</dbReference>
<dbReference type="EMBL" id="DWVP01000020">
    <property type="protein sequence ID" value="HJC85538.1"/>
    <property type="molecule type" value="Genomic_DNA"/>
</dbReference>
<evidence type="ECO:0000256" key="5">
    <source>
        <dbReference type="ARBA" id="ARBA00023163"/>
    </source>
</evidence>
<evidence type="ECO:0000256" key="4">
    <source>
        <dbReference type="ARBA" id="ARBA00023125"/>
    </source>
</evidence>
<dbReference type="CDD" id="cd07377">
    <property type="entry name" value="WHTH_GntR"/>
    <property type="match status" value="1"/>
</dbReference>
<reference evidence="8" key="1">
    <citation type="journal article" date="2021" name="PeerJ">
        <title>Extensive microbial diversity within the chicken gut microbiome revealed by metagenomics and culture.</title>
        <authorList>
            <person name="Gilroy R."/>
            <person name="Ravi A."/>
            <person name="Getino M."/>
            <person name="Pursley I."/>
            <person name="Horton D.L."/>
            <person name="Alikhan N.F."/>
            <person name="Baker D."/>
            <person name="Gharbi K."/>
            <person name="Hall N."/>
            <person name="Watson M."/>
            <person name="Adriaenssens E.M."/>
            <person name="Foster-Nyarko E."/>
            <person name="Jarju S."/>
            <person name="Secka A."/>
            <person name="Antonio M."/>
            <person name="Oren A."/>
            <person name="Chaudhuri R.R."/>
            <person name="La Ragione R."/>
            <person name="Hildebrand F."/>
            <person name="Pallen M.J."/>
        </authorList>
    </citation>
    <scope>NUCLEOTIDE SEQUENCE</scope>
    <source>
        <strain evidence="8">ChiHjej13B12-4958</strain>
    </source>
</reference>
<dbReference type="SMART" id="SM00345">
    <property type="entry name" value="HTH_GNTR"/>
    <property type="match status" value="1"/>
</dbReference>
<feature type="domain" description="HTH gntR-type" evidence="7">
    <location>
        <begin position="10"/>
        <end position="78"/>
    </location>
</feature>
<sequence>MPNTTTMIAGDSAESIADSVRELVDRGDLAPGQQLPSVRALSGELGVHRNTVVSAYRRLATTGTVSTRGRAGTAVTGATPMSEEGSAGGGTLRDIGHGNPGATWLPDPRDAFALLATMDQPAVLYGGDSLDEEVERWARRWISADHARDFGVVLTAGAVDAVERLLAQSLTRGDGVALEDPCFLTSINSVRLAGYRPVPVPVDAEGMTPDGLRTALQAGVRAVVCTPRAHNPTGASLTAGRAAELREVLQAHPHVLVVEDDHFSRLSTSDYHSIIGEGHRRWALVRSVSKFLGPDLRLAVVAADDDTVGRLRRRLSAGTTWVSHILQRIVTVMLDDGTTADRIRQAREYYARRNADVVRMFAGTPVVAAPGDGLNVWLTLPVPAQGAAARLAARGWRVRTGEQFALTGTGEDRHLRLTVHDLDDADLQVLAEDTLAVVAMGS</sequence>
<keyword evidence="3" id="KW-0805">Transcription regulation</keyword>
<dbReference type="InterPro" id="IPR015424">
    <property type="entry name" value="PyrdxlP-dep_Trfase"/>
</dbReference>
<comment type="caution">
    <text evidence="8">The sequence shown here is derived from an EMBL/GenBank/DDBJ whole genome shotgun (WGS) entry which is preliminary data.</text>
</comment>
<dbReference type="CDD" id="cd00609">
    <property type="entry name" value="AAT_like"/>
    <property type="match status" value="1"/>
</dbReference>
<dbReference type="InterPro" id="IPR036388">
    <property type="entry name" value="WH-like_DNA-bd_sf"/>
</dbReference>
<dbReference type="AlphaFoldDB" id="A0A9D2QG96"/>
<dbReference type="InterPro" id="IPR015421">
    <property type="entry name" value="PyrdxlP-dep_Trfase_major"/>
</dbReference>
<feature type="region of interest" description="Disordered" evidence="6">
    <location>
        <begin position="67"/>
        <end position="88"/>
    </location>
</feature>
<evidence type="ECO:0000313" key="9">
    <source>
        <dbReference type="Proteomes" id="UP000823858"/>
    </source>
</evidence>
<proteinExistence type="inferred from homology"/>
<evidence type="ECO:0000256" key="2">
    <source>
        <dbReference type="ARBA" id="ARBA00022898"/>
    </source>
</evidence>
<dbReference type="SUPFAM" id="SSF53383">
    <property type="entry name" value="PLP-dependent transferases"/>
    <property type="match status" value="1"/>
</dbReference>
<protein>
    <submittedName>
        <fullName evidence="8">Aminotransferase class I/II-fold pyridoxal phosphate-dependent enzyme</fullName>
    </submittedName>
</protein>
<keyword evidence="5" id="KW-0804">Transcription</keyword>